<evidence type="ECO:0000313" key="2">
    <source>
        <dbReference type="Proteomes" id="UP001055811"/>
    </source>
</evidence>
<accession>A0ACB9AP39</accession>
<protein>
    <submittedName>
        <fullName evidence="1">Uncharacterized protein</fullName>
    </submittedName>
</protein>
<comment type="caution">
    <text evidence="1">The sequence shown here is derived from an EMBL/GenBank/DDBJ whole genome shotgun (WGS) entry which is preliminary data.</text>
</comment>
<proteinExistence type="predicted"/>
<organism evidence="1 2">
    <name type="scientific">Cichorium intybus</name>
    <name type="common">Chicory</name>
    <dbReference type="NCBI Taxonomy" id="13427"/>
    <lineage>
        <taxon>Eukaryota</taxon>
        <taxon>Viridiplantae</taxon>
        <taxon>Streptophyta</taxon>
        <taxon>Embryophyta</taxon>
        <taxon>Tracheophyta</taxon>
        <taxon>Spermatophyta</taxon>
        <taxon>Magnoliopsida</taxon>
        <taxon>eudicotyledons</taxon>
        <taxon>Gunneridae</taxon>
        <taxon>Pentapetalae</taxon>
        <taxon>asterids</taxon>
        <taxon>campanulids</taxon>
        <taxon>Asterales</taxon>
        <taxon>Asteraceae</taxon>
        <taxon>Cichorioideae</taxon>
        <taxon>Cichorieae</taxon>
        <taxon>Cichoriinae</taxon>
        <taxon>Cichorium</taxon>
    </lineage>
</organism>
<evidence type="ECO:0000313" key="1">
    <source>
        <dbReference type="EMBL" id="KAI3711473.1"/>
    </source>
</evidence>
<keyword evidence="2" id="KW-1185">Reference proteome</keyword>
<dbReference type="Proteomes" id="UP001055811">
    <property type="component" value="Linkage Group LG07"/>
</dbReference>
<sequence>MYRYQMLVFYVPQVSISLSKLQIEAAHQSHTLISHFGLLRLTLLTNCILRVPLSDRCPSGHCPIVSSVLVFYTGSSLYLNLSHSVSKFKDFQISKDTQERWEISDYHVLYEIQDPTPSISVQGRFSTVMFVGRASLMLHKSRRLFSSSSRHDVASTIAELNKEMEFVFGEAPPTSLTGSSESEEAMAEFEKTKNESKLTHISVKGEAEMVDVSHKDISKRVAIASCKVILGKKVYDLVSANQLAKGDVLSVAKIAGITGAKQTSNLIPLCHNINITHVRVDLRLNPCDYCVEIEGEAASTGKTGVEMEAMTAVTVAGLTVYDMCKAASKHIQITDVLLEHKTGGKSGDWSRDKS</sequence>
<dbReference type="EMBL" id="CM042015">
    <property type="protein sequence ID" value="KAI3711473.1"/>
    <property type="molecule type" value="Genomic_DNA"/>
</dbReference>
<reference evidence="2" key="1">
    <citation type="journal article" date="2022" name="Mol. Ecol. Resour.">
        <title>The genomes of chicory, endive, great burdock and yacon provide insights into Asteraceae palaeo-polyploidization history and plant inulin production.</title>
        <authorList>
            <person name="Fan W."/>
            <person name="Wang S."/>
            <person name="Wang H."/>
            <person name="Wang A."/>
            <person name="Jiang F."/>
            <person name="Liu H."/>
            <person name="Zhao H."/>
            <person name="Xu D."/>
            <person name="Zhang Y."/>
        </authorList>
    </citation>
    <scope>NUCLEOTIDE SEQUENCE [LARGE SCALE GENOMIC DNA]</scope>
    <source>
        <strain evidence="2">cv. Punajuju</strain>
    </source>
</reference>
<name>A0ACB9AP39_CICIN</name>
<gene>
    <name evidence="1" type="ORF">L2E82_41583</name>
</gene>
<reference evidence="1 2" key="2">
    <citation type="journal article" date="2022" name="Mol. Ecol. Resour.">
        <title>The genomes of chicory, endive, great burdock and yacon provide insights into Asteraceae paleo-polyploidization history and plant inulin production.</title>
        <authorList>
            <person name="Fan W."/>
            <person name="Wang S."/>
            <person name="Wang H."/>
            <person name="Wang A."/>
            <person name="Jiang F."/>
            <person name="Liu H."/>
            <person name="Zhao H."/>
            <person name="Xu D."/>
            <person name="Zhang Y."/>
        </authorList>
    </citation>
    <scope>NUCLEOTIDE SEQUENCE [LARGE SCALE GENOMIC DNA]</scope>
    <source>
        <strain evidence="2">cv. Punajuju</strain>
        <tissue evidence="1">Leaves</tissue>
    </source>
</reference>